<dbReference type="Proteomes" id="UP000805614">
    <property type="component" value="Unassembled WGS sequence"/>
</dbReference>
<comment type="caution">
    <text evidence="2">The sequence shown here is derived from an EMBL/GenBank/DDBJ whole genome shotgun (WGS) entry which is preliminary data.</text>
</comment>
<evidence type="ECO:0000313" key="3">
    <source>
        <dbReference type="Proteomes" id="UP000805614"/>
    </source>
</evidence>
<sequence length="107" mass="12101">MKGKGRYVNFDELMAELPPEQRVRVEEGAEQLLAEVRAYRLSEVRQRQGLTQTQVAERLGISQARVSEIERGKVTRSEVDTLARYIGVLGGELEVIANFGDERLRIA</sequence>
<keyword evidence="3" id="KW-1185">Reference proteome</keyword>
<dbReference type="EMBL" id="JABVEC010000010">
    <property type="protein sequence ID" value="MBC6466890.1"/>
    <property type="molecule type" value="Genomic_DNA"/>
</dbReference>
<accession>A0ABR7LQ66</accession>
<dbReference type="RefSeq" id="WP_187243905.1">
    <property type="nucleotide sequence ID" value="NZ_BAAAOK010000027.1"/>
</dbReference>
<evidence type="ECO:0000259" key="1">
    <source>
        <dbReference type="PROSITE" id="PS50943"/>
    </source>
</evidence>
<dbReference type="Gene3D" id="1.10.260.40">
    <property type="entry name" value="lambda repressor-like DNA-binding domains"/>
    <property type="match status" value="1"/>
</dbReference>
<dbReference type="CDD" id="cd00093">
    <property type="entry name" value="HTH_XRE"/>
    <property type="match status" value="1"/>
</dbReference>
<dbReference type="Pfam" id="PF01381">
    <property type="entry name" value="HTH_3"/>
    <property type="match status" value="1"/>
</dbReference>
<protein>
    <submittedName>
        <fullName evidence="2">XRE family transcriptional regulator</fullName>
    </submittedName>
</protein>
<dbReference type="SUPFAM" id="SSF47413">
    <property type="entry name" value="lambda repressor-like DNA-binding domains"/>
    <property type="match status" value="1"/>
</dbReference>
<gene>
    <name evidence="2" type="ORF">HKK74_15465</name>
</gene>
<dbReference type="InterPro" id="IPR001387">
    <property type="entry name" value="Cro/C1-type_HTH"/>
</dbReference>
<evidence type="ECO:0000313" key="2">
    <source>
        <dbReference type="EMBL" id="MBC6466890.1"/>
    </source>
</evidence>
<organism evidence="2 3">
    <name type="scientific">Actinomadura alba</name>
    <dbReference type="NCBI Taxonomy" id="406431"/>
    <lineage>
        <taxon>Bacteria</taxon>
        <taxon>Bacillati</taxon>
        <taxon>Actinomycetota</taxon>
        <taxon>Actinomycetes</taxon>
        <taxon>Streptosporangiales</taxon>
        <taxon>Thermomonosporaceae</taxon>
        <taxon>Actinomadura</taxon>
    </lineage>
</organism>
<proteinExistence type="predicted"/>
<dbReference type="PROSITE" id="PS50943">
    <property type="entry name" value="HTH_CROC1"/>
    <property type="match status" value="1"/>
</dbReference>
<name>A0ABR7LQ66_9ACTN</name>
<dbReference type="InterPro" id="IPR010982">
    <property type="entry name" value="Lambda_DNA-bd_dom_sf"/>
</dbReference>
<feature type="domain" description="HTH cro/C1-type" evidence="1">
    <location>
        <begin position="41"/>
        <end position="96"/>
    </location>
</feature>
<reference evidence="2 3" key="1">
    <citation type="submission" date="2020-06" db="EMBL/GenBank/DDBJ databases">
        <title>Actinomadura xiongansis sp. nov., isolated from soil of Baiyangdian.</title>
        <authorList>
            <person name="Zhang X."/>
        </authorList>
    </citation>
    <scope>NUCLEOTIDE SEQUENCE [LARGE SCALE GENOMIC DNA]</scope>
    <source>
        <strain evidence="2 3">HBUM206468</strain>
    </source>
</reference>
<dbReference type="SMART" id="SM00530">
    <property type="entry name" value="HTH_XRE"/>
    <property type="match status" value="1"/>
</dbReference>